<proteinExistence type="predicted"/>
<dbReference type="OrthoDB" id="4552394at2"/>
<protein>
    <submittedName>
        <fullName evidence="1">Uncharacterized protein</fullName>
    </submittedName>
</protein>
<keyword evidence="2" id="KW-1185">Reference proteome</keyword>
<accession>A0A3A4KBY3</accession>
<organism evidence="1 2">
    <name type="scientific">Nocardia panacis</name>
    <dbReference type="NCBI Taxonomy" id="2340916"/>
    <lineage>
        <taxon>Bacteria</taxon>
        <taxon>Bacillati</taxon>
        <taxon>Actinomycetota</taxon>
        <taxon>Actinomycetes</taxon>
        <taxon>Mycobacteriales</taxon>
        <taxon>Nocardiaceae</taxon>
        <taxon>Nocardia</taxon>
    </lineage>
</organism>
<evidence type="ECO:0000313" key="2">
    <source>
        <dbReference type="Proteomes" id="UP000266677"/>
    </source>
</evidence>
<reference evidence="1 2" key="1">
    <citation type="submission" date="2018-09" db="EMBL/GenBank/DDBJ databases">
        <title>YIM PH21274 draft genome.</title>
        <authorList>
            <person name="Miao C."/>
        </authorList>
    </citation>
    <scope>NUCLEOTIDE SEQUENCE [LARGE SCALE GENOMIC DNA]</scope>
    <source>
        <strain evidence="1 2">YIM PH 21724</strain>
    </source>
</reference>
<dbReference type="Proteomes" id="UP000266677">
    <property type="component" value="Unassembled WGS sequence"/>
</dbReference>
<evidence type="ECO:0000313" key="1">
    <source>
        <dbReference type="EMBL" id="RJO69802.1"/>
    </source>
</evidence>
<comment type="caution">
    <text evidence="1">The sequence shown here is derived from an EMBL/GenBank/DDBJ whole genome shotgun (WGS) entry which is preliminary data.</text>
</comment>
<dbReference type="RefSeq" id="WP_120044172.1">
    <property type="nucleotide sequence ID" value="NZ_QZFU01000041.1"/>
</dbReference>
<sequence>MPATMFEVEEDLTFGDITARRRPLGIKPTTIASEIANANLVVDFCWLVDCGLSFETIAKRLGYTVDRLEVALRRAGFMYRTPERLAVERRIDALIARGPGFRFSTSDIDIPHALTSTVSLVIQAANRQGRIRMAEPPKLSSARSAAIWEVI</sequence>
<gene>
    <name evidence="1" type="ORF">D5S18_28290</name>
</gene>
<name>A0A3A4KBY3_9NOCA</name>
<dbReference type="AlphaFoldDB" id="A0A3A4KBY3"/>
<dbReference type="EMBL" id="QZFU01000041">
    <property type="protein sequence ID" value="RJO69802.1"/>
    <property type="molecule type" value="Genomic_DNA"/>
</dbReference>